<gene>
    <name evidence="1" type="ORF">LARSCL_LOCUS4636</name>
</gene>
<reference evidence="1 2" key="1">
    <citation type="submission" date="2024-04" db="EMBL/GenBank/DDBJ databases">
        <authorList>
            <person name="Rising A."/>
            <person name="Reimegard J."/>
            <person name="Sonavane S."/>
            <person name="Akerstrom W."/>
            <person name="Nylinder S."/>
            <person name="Hedman E."/>
            <person name="Kallberg Y."/>
        </authorList>
    </citation>
    <scope>NUCLEOTIDE SEQUENCE [LARGE SCALE GENOMIC DNA]</scope>
</reference>
<proteinExistence type="predicted"/>
<evidence type="ECO:0000313" key="2">
    <source>
        <dbReference type="Proteomes" id="UP001497382"/>
    </source>
</evidence>
<name>A0AAV1ZDZ7_9ARAC</name>
<organism evidence="1 2">
    <name type="scientific">Larinioides sclopetarius</name>
    <dbReference type="NCBI Taxonomy" id="280406"/>
    <lineage>
        <taxon>Eukaryota</taxon>
        <taxon>Metazoa</taxon>
        <taxon>Ecdysozoa</taxon>
        <taxon>Arthropoda</taxon>
        <taxon>Chelicerata</taxon>
        <taxon>Arachnida</taxon>
        <taxon>Araneae</taxon>
        <taxon>Araneomorphae</taxon>
        <taxon>Entelegynae</taxon>
        <taxon>Araneoidea</taxon>
        <taxon>Araneidae</taxon>
        <taxon>Larinioides</taxon>
    </lineage>
</organism>
<dbReference type="AlphaFoldDB" id="A0AAV1ZDZ7"/>
<dbReference type="Proteomes" id="UP001497382">
    <property type="component" value="Unassembled WGS sequence"/>
</dbReference>
<accession>A0AAV1ZDZ7</accession>
<sequence>MAIEIISSMNSYRIISCRIKNLKKNNSYPNQKKFVWKTVLFHMAFS</sequence>
<keyword evidence="2" id="KW-1185">Reference proteome</keyword>
<comment type="caution">
    <text evidence="1">The sequence shown here is derived from an EMBL/GenBank/DDBJ whole genome shotgun (WGS) entry which is preliminary data.</text>
</comment>
<dbReference type="EMBL" id="CAXIEN010000039">
    <property type="protein sequence ID" value="CAL1269246.1"/>
    <property type="molecule type" value="Genomic_DNA"/>
</dbReference>
<evidence type="ECO:0000313" key="1">
    <source>
        <dbReference type="EMBL" id="CAL1269246.1"/>
    </source>
</evidence>
<protein>
    <submittedName>
        <fullName evidence="1">Uncharacterized protein</fullName>
    </submittedName>
</protein>